<evidence type="ECO:0000313" key="5">
    <source>
        <dbReference type="Proteomes" id="UP000676336"/>
    </source>
</evidence>
<dbReference type="Proteomes" id="UP000681720">
    <property type="component" value="Unassembled WGS sequence"/>
</dbReference>
<sequence>MISAHESPLAAIAFDISGTKLATASNKGTVIRVHSAVDGSRLFEFRRGVRR</sequence>
<dbReference type="InterPro" id="IPR048720">
    <property type="entry name" value="PROPPIN"/>
</dbReference>
<accession>A0A8S3DV72</accession>
<reference evidence="3" key="1">
    <citation type="submission" date="2021-02" db="EMBL/GenBank/DDBJ databases">
        <authorList>
            <person name="Nowell W R."/>
        </authorList>
    </citation>
    <scope>NUCLEOTIDE SEQUENCE</scope>
</reference>
<gene>
    <name evidence="4" type="ORF">GIL414_LOCUS58502</name>
    <name evidence="3" type="ORF">SMN809_LOCUS57066</name>
</gene>
<evidence type="ECO:0000256" key="1">
    <source>
        <dbReference type="ARBA" id="ARBA00022574"/>
    </source>
</evidence>
<feature type="non-terminal residue" evidence="3">
    <location>
        <position position="1"/>
    </location>
</feature>
<dbReference type="AlphaFoldDB" id="A0A8S3DV72"/>
<keyword evidence="1" id="KW-0853">WD repeat</keyword>
<dbReference type="EMBL" id="CAJOBJ010216518">
    <property type="protein sequence ID" value="CAF5023298.1"/>
    <property type="molecule type" value="Genomic_DNA"/>
</dbReference>
<proteinExistence type="predicted"/>
<keyword evidence="2" id="KW-0677">Repeat</keyword>
<dbReference type="InterPro" id="IPR036322">
    <property type="entry name" value="WD40_repeat_dom_sf"/>
</dbReference>
<dbReference type="Pfam" id="PF21032">
    <property type="entry name" value="PROPPIN"/>
    <property type="match status" value="1"/>
</dbReference>
<dbReference type="EMBL" id="CAJOBI010207039">
    <property type="protein sequence ID" value="CAF5007968.1"/>
    <property type="molecule type" value="Genomic_DNA"/>
</dbReference>
<comment type="caution">
    <text evidence="3">The sequence shown here is derived from an EMBL/GenBank/DDBJ whole genome shotgun (WGS) entry which is preliminary data.</text>
</comment>
<evidence type="ECO:0000256" key="2">
    <source>
        <dbReference type="ARBA" id="ARBA00022737"/>
    </source>
</evidence>
<evidence type="ECO:0000313" key="4">
    <source>
        <dbReference type="EMBL" id="CAF5023298.1"/>
    </source>
</evidence>
<dbReference type="Proteomes" id="UP000676336">
    <property type="component" value="Unassembled WGS sequence"/>
</dbReference>
<organism evidence="3 5">
    <name type="scientific">Rotaria magnacalcarata</name>
    <dbReference type="NCBI Taxonomy" id="392030"/>
    <lineage>
        <taxon>Eukaryota</taxon>
        <taxon>Metazoa</taxon>
        <taxon>Spiralia</taxon>
        <taxon>Gnathifera</taxon>
        <taxon>Rotifera</taxon>
        <taxon>Eurotatoria</taxon>
        <taxon>Bdelloidea</taxon>
        <taxon>Philodinida</taxon>
        <taxon>Philodinidae</taxon>
        <taxon>Rotaria</taxon>
    </lineage>
</organism>
<evidence type="ECO:0000313" key="3">
    <source>
        <dbReference type="EMBL" id="CAF5007968.1"/>
    </source>
</evidence>
<dbReference type="SUPFAM" id="SSF50978">
    <property type="entry name" value="WD40 repeat-like"/>
    <property type="match status" value="1"/>
</dbReference>
<dbReference type="PANTHER" id="PTHR11227">
    <property type="entry name" value="WD-REPEAT PROTEIN INTERACTING WITH PHOSPHOINOSIDES WIPI -RELATED"/>
    <property type="match status" value="1"/>
</dbReference>
<protein>
    <submittedName>
        <fullName evidence="3">Uncharacterized protein</fullName>
    </submittedName>
</protein>
<name>A0A8S3DV72_9BILA</name>